<name>A0AB33INM7_9BACT</name>
<evidence type="ECO:0000313" key="2">
    <source>
        <dbReference type="EMBL" id="BFO70604.1"/>
    </source>
</evidence>
<gene>
    <name evidence="2" type="ORF">GTC17253_05700</name>
</gene>
<proteinExistence type="predicted"/>
<dbReference type="AlphaFoldDB" id="A0AB33INM7"/>
<evidence type="ECO:0000256" key="1">
    <source>
        <dbReference type="SAM" id="MobiDB-lite"/>
    </source>
</evidence>
<protein>
    <submittedName>
        <fullName evidence="2">Uncharacterized protein</fullName>
    </submittedName>
</protein>
<organism evidence="2">
    <name type="scientific">Prevotella sp. GTC17253</name>
    <dbReference type="NCBI Taxonomy" id="3236793"/>
    <lineage>
        <taxon>Bacteria</taxon>
        <taxon>Pseudomonadati</taxon>
        <taxon>Bacteroidota</taxon>
        <taxon>Bacteroidia</taxon>
        <taxon>Bacteroidales</taxon>
        <taxon>Prevotellaceae</taxon>
        <taxon>Prevotella</taxon>
    </lineage>
</organism>
<dbReference type="EMBL" id="AP035785">
    <property type="protein sequence ID" value="BFO70604.1"/>
    <property type="molecule type" value="Genomic_DNA"/>
</dbReference>
<feature type="region of interest" description="Disordered" evidence="1">
    <location>
        <begin position="37"/>
        <end position="67"/>
    </location>
</feature>
<sequence length="67" mass="7576">MRKPNRLVREIARPLYRPPSIKIYVVENGNLLSDSENDINSTVRPDDWNPDVTVTPNNGEGELDLGD</sequence>
<accession>A0AB33INM7</accession>
<reference evidence="2" key="1">
    <citation type="submission" date="2024-07" db="EMBL/GenBank/DDBJ databases">
        <title>Complete genome sequence of Prevotella sp. YM-2024 GTC17253.</title>
        <authorList>
            <person name="Hayashi M."/>
            <person name="Muto Y."/>
            <person name="Tanaka K."/>
            <person name="Niwa H."/>
        </authorList>
    </citation>
    <scope>NUCLEOTIDE SEQUENCE</scope>
    <source>
        <strain evidence="2">GTC17253</strain>
    </source>
</reference>